<feature type="domain" description="VOC" evidence="16">
    <location>
        <begin position="5"/>
        <end position="123"/>
    </location>
</feature>
<evidence type="ECO:0000256" key="5">
    <source>
        <dbReference type="ARBA" id="ARBA00013117"/>
    </source>
</evidence>
<proteinExistence type="inferred from homology"/>
<dbReference type="PROSITE" id="PS51819">
    <property type="entry name" value="VOC"/>
    <property type="match status" value="2"/>
</dbReference>
<evidence type="ECO:0000256" key="14">
    <source>
        <dbReference type="ARBA" id="ARBA00031146"/>
    </source>
</evidence>
<dbReference type="InterPro" id="IPR000486">
    <property type="entry name" value="Xdiol_ring_cleave_dOase_1/2"/>
</dbReference>
<organism evidence="17 18">
    <name type="scientific">Janibacter melonis</name>
    <dbReference type="NCBI Taxonomy" id="262209"/>
    <lineage>
        <taxon>Bacteria</taxon>
        <taxon>Bacillati</taxon>
        <taxon>Actinomycetota</taxon>
        <taxon>Actinomycetes</taxon>
        <taxon>Micrococcales</taxon>
        <taxon>Intrasporangiaceae</taxon>
        <taxon>Janibacter</taxon>
    </lineage>
</organism>
<dbReference type="RefSeq" id="WP_068270907.1">
    <property type="nucleotide sequence ID" value="NZ_LQZG01000001.1"/>
</dbReference>
<dbReference type="PROSITE" id="PS00082">
    <property type="entry name" value="EXTRADIOL_DIOXYGENAS"/>
    <property type="match status" value="1"/>
</dbReference>
<evidence type="ECO:0000256" key="1">
    <source>
        <dbReference type="ARBA" id="ARBA00000163"/>
    </source>
</evidence>
<sequence>MGIMRLGYAHVRVTDMAEAKDHYASTLGLYETHSDTAADGAKRTFYKGWDEWDHHSLVLEEGGVGVVKYGWKVEHESDIDDIESKAKAFGLTVERMAKGENPEIGDGIRFTTPSEHVFEVYHQATAYGTEVGSHNPDAFPRHLVGVGAPALDHSLITSEDPKLMERMLTDVFGFYATERVQTSLDEDHDLVGTWMTSNNQIHQLAVIGGPQGKLHHFAFRLDSWNDVGRAADLMTMDDVPIDVTPTRHGITRGQTVYFFDPSGNRNEVFSGGYLAFPDRPTTVWTVDQIGRGIFYHSRELNERFTTVLT</sequence>
<evidence type="ECO:0000256" key="4">
    <source>
        <dbReference type="ARBA" id="ARBA00011881"/>
    </source>
</evidence>
<feature type="domain" description="VOC" evidence="16">
    <location>
        <begin position="150"/>
        <end position="271"/>
    </location>
</feature>
<evidence type="ECO:0000256" key="13">
    <source>
        <dbReference type="ARBA" id="ARBA00030369"/>
    </source>
</evidence>
<comment type="cofactor">
    <cofactor evidence="2 15">
        <name>Fe(2+)</name>
        <dbReference type="ChEBI" id="CHEBI:29033"/>
    </cofactor>
</comment>
<evidence type="ECO:0000256" key="11">
    <source>
        <dbReference type="ARBA" id="ARBA00023002"/>
    </source>
</evidence>
<keyword evidence="10 15" id="KW-0223">Dioxygenase</keyword>
<comment type="similarity">
    <text evidence="3 15">Belongs to the extradiol ring-cleavage dioxygenase family.</text>
</comment>
<dbReference type="InterPro" id="IPR029068">
    <property type="entry name" value="Glyas_Bleomycin-R_OHBP_Dase"/>
</dbReference>
<dbReference type="InterPro" id="IPR004360">
    <property type="entry name" value="Glyas_Fos-R_dOase_dom"/>
</dbReference>
<keyword evidence="7" id="KW-0479">Metal-binding</keyword>
<evidence type="ECO:0000256" key="12">
    <source>
        <dbReference type="ARBA" id="ARBA00023004"/>
    </source>
</evidence>
<comment type="caution">
    <text evidence="17">The sequence shown here is derived from an EMBL/GenBank/DDBJ whole genome shotgun (WGS) entry which is preliminary data.</text>
</comment>
<dbReference type="Gene3D" id="3.10.180.10">
    <property type="entry name" value="2,3-Dihydroxybiphenyl 1,2-Dioxygenase, domain 1"/>
    <property type="match status" value="2"/>
</dbReference>
<dbReference type="InterPro" id="IPR017624">
    <property type="entry name" value="Catechol_2-3_dOase"/>
</dbReference>
<evidence type="ECO:0000259" key="16">
    <source>
        <dbReference type="PROSITE" id="PS51819"/>
    </source>
</evidence>
<dbReference type="Pfam" id="PF22247">
    <property type="entry name" value="Diox-like_N"/>
    <property type="match status" value="1"/>
</dbReference>
<dbReference type="InterPro" id="IPR054560">
    <property type="entry name" value="XylE-like_N"/>
</dbReference>
<dbReference type="GO" id="GO:0018577">
    <property type="term" value="F:catechol 2,3-dioxygenase activity"/>
    <property type="evidence" value="ECO:0007669"/>
    <property type="project" value="UniProtKB-EC"/>
</dbReference>
<gene>
    <name evidence="17" type="ORF">AWH69_02300</name>
</gene>
<dbReference type="AlphaFoldDB" id="A0A176QG51"/>
<evidence type="ECO:0000256" key="9">
    <source>
        <dbReference type="ARBA" id="ARBA00022797"/>
    </source>
</evidence>
<keyword evidence="8" id="KW-0677">Repeat</keyword>
<evidence type="ECO:0000256" key="6">
    <source>
        <dbReference type="ARBA" id="ARBA00022190"/>
    </source>
</evidence>
<keyword evidence="12 15" id="KW-0408">Iron</keyword>
<dbReference type="EMBL" id="LQZG01000001">
    <property type="protein sequence ID" value="OAB88652.1"/>
    <property type="molecule type" value="Genomic_DNA"/>
</dbReference>
<dbReference type="Pfam" id="PF00903">
    <property type="entry name" value="Glyoxalase"/>
    <property type="match status" value="1"/>
</dbReference>
<comment type="catalytic activity">
    <reaction evidence="1">
        <text>catechol + O2 = (2Z,4E)-2-hydroxy-6-oxohexa-2,4-dienoate + H(+)</text>
        <dbReference type="Rhea" id="RHEA:17337"/>
        <dbReference type="ChEBI" id="CHEBI:15378"/>
        <dbReference type="ChEBI" id="CHEBI:15379"/>
        <dbReference type="ChEBI" id="CHEBI:18135"/>
        <dbReference type="ChEBI" id="CHEBI:71198"/>
        <dbReference type="EC" id="1.13.11.2"/>
    </reaction>
</comment>
<evidence type="ECO:0000313" key="17">
    <source>
        <dbReference type="EMBL" id="OAB88652.1"/>
    </source>
</evidence>
<dbReference type="Proteomes" id="UP000076976">
    <property type="component" value="Unassembled WGS sequence"/>
</dbReference>
<keyword evidence="9 15" id="KW-0058">Aromatic hydrocarbons catabolism</keyword>
<dbReference type="InterPro" id="IPR037523">
    <property type="entry name" value="VOC_core"/>
</dbReference>
<keyword evidence="18" id="KW-1185">Reference proteome</keyword>
<name>A0A176QG51_9MICO</name>
<dbReference type="SUPFAM" id="SSF54593">
    <property type="entry name" value="Glyoxalase/Bleomycin resistance protein/Dihydroxybiphenyl dioxygenase"/>
    <property type="match status" value="1"/>
</dbReference>
<evidence type="ECO:0000256" key="2">
    <source>
        <dbReference type="ARBA" id="ARBA00001954"/>
    </source>
</evidence>
<evidence type="ECO:0000256" key="8">
    <source>
        <dbReference type="ARBA" id="ARBA00022737"/>
    </source>
</evidence>
<evidence type="ECO:0000313" key="18">
    <source>
        <dbReference type="Proteomes" id="UP000076976"/>
    </source>
</evidence>
<evidence type="ECO:0000256" key="7">
    <source>
        <dbReference type="ARBA" id="ARBA00022723"/>
    </source>
</evidence>
<dbReference type="GO" id="GO:0008198">
    <property type="term" value="F:ferrous iron binding"/>
    <property type="evidence" value="ECO:0007669"/>
    <property type="project" value="InterPro"/>
</dbReference>
<dbReference type="NCBIfam" id="TIGR03211">
    <property type="entry name" value="catechol_2_3"/>
    <property type="match status" value="1"/>
</dbReference>
<keyword evidence="11 15" id="KW-0560">Oxidoreductase</keyword>
<evidence type="ECO:0000256" key="3">
    <source>
        <dbReference type="ARBA" id="ARBA00008784"/>
    </source>
</evidence>
<comment type="subunit">
    <text evidence="4">Homotetramer.</text>
</comment>
<dbReference type="EC" id="1.13.11.2" evidence="5"/>
<reference evidence="17 18" key="1">
    <citation type="submission" date="2016-01" db="EMBL/GenBank/DDBJ databases">
        <title>Janibacter melonis strain CD11_4 genome sequencing and assembly.</title>
        <authorList>
            <person name="Nair G.R."/>
            <person name="Kaur G."/>
            <person name="Chander A.M."/>
            <person name="Mayilraj S."/>
        </authorList>
    </citation>
    <scope>NUCLEOTIDE SEQUENCE [LARGE SCALE GENOMIC DNA]</scope>
    <source>
        <strain evidence="17 18">CD11-4</strain>
    </source>
</reference>
<accession>A0A176QG51</accession>
<evidence type="ECO:0000256" key="10">
    <source>
        <dbReference type="ARBA" id="ARBA00022964"/>
    </source>
</evidence>
<evidence type="ECO:0000256" key="15">
    <source>
        <dbReference type="RuleBase" id="RU000683"/>
    </source>
</evidence>
<dbReference type="STRING" id="262209.AWH69_02300"/>
<protein>
    <recommendedName>
        <fullName evidence="6">Metapyrocatechase</fullName>
        <ecNumber evidence="5">1.13.11.2</ecNumber>
    </recommendedName>
    <alternativeName>
        <fullName evidence="14">CatO2ase</fullName>
    </alternativeName>
    <alternativeName>
        <fullName evidence="13">Catechol 2,3-dioxygenase</fullName>
    </alternativeName>
</protein>